<dbReference type="EMBL" id="AB716314">
    <property type="protein sequence ID" value="BAM15194.1"/>
    <property type="molecule type" value="Genomic_DNA"/>
</dbReference>
<sequence>MLKGRSGKYHTIESNMPPNHQSYAKWDGKRFIKWAANIGPNTQIVIKSIVDSYKIEQQAYRSCMGLIKLSEKYSIERLESACTKALTYTSIPRYKSVITILSTGQDKLDTSRKVGKTPDASHSFIRGAAYYGGVK</sequence>
<evidence type="ECO:0000313" key="1">
    <source>
        <dbReference type="EMBL" id="BAM15194.1"/>
    </source>
</evidence>
<name>I2FJK9_9ZZZZ</name>
<evidence type="ECO:0008006" key="2">
    <source>
        <dbReference type="Google" id="ProtNLM"/>
    </source>
</evidence>
<reference evidence="1" key="1">
    <citation type="submission" date="2012-05" db="EMBL/GenBank/DDBJ databases">
        <title>Distribution of dehalogenation activities and characterization of organohalide-responsive genes in marine subsurface sediments of the Nankai Trough plate-subduction zone.</title>
        <authorList>
            <person name="Futagami T."/>
            <person name="Morono Y."/>
            <person name="Terada T."/>
            <person name="Kaksonen A.H."/>
            <person name="Inagaki F."/>
        </authorList>
    </citation>
    <scope>NUCLEOTIDE SEQUENCE</scope>
</reference>
<accession>I2FJK9</accession>
<protein>
    <recommendedName>
        <fullName evidence="2">Transposase</fullName>
    </recommendedName>
</protein>
<proteinExistence type="predicted"/>
<organism evidence="1">
    <name type="scientific">uncultured microorganism</name>
    <dbReference type="NCBI Taxonomy" id="358574"/>
    <lineage>
        <taxon>unclassified sequences</taxon>
        <taxon>environmental samples</taxon>
    </lineage>
</organism>
<dbReference type="AlphaFoldDB" id="I2FJK9"/>